<dbReference type="InterPro" id="IPR005025">
    <property type="entry name" value="FMN_Rdtase-like_dom"/>
</dbReference>
<keyword evidence="3" id="KW-1185">Reference proteome</keyword>
<feature type="domain" description="NADPH-dependent FMN reductase-like" evidence="1">
    <location>
        <begin position="11"/>
        <end position="152"/>
    </location>
</feature>
<dbReference type="Pfam" id="PF03358">
    <property type="entry name" value="FMN_red"/>
    <property type="match status" value="1"/>
</dbReference>
<organism evidence="2 3">
    <name type="scientific">Orbilia ellipsospora</name>
    <dbReference type="NCBI Taxonomy" id="2528407"/>
    <lineage>
        <taxon>Eukaryota</taxon>
        <taxon>Fungi</taxon>
        <taxon>Dikarya</taxon>
        <taxon>Ascomycota</taxon>
        <taxon>Pezizomycotina</taxon>
        <taxon>Orbiliomycetes</taxon>
        <taxon>Orbiliales</taxon>
        <taxon>Orbiliaceae</taxon>
        <taxon>Orbilia</taxon>
    </lineage>
</organism>
<dbReference type="SUPFAM" id="SSF52218">
    <property type="entry name" value="Flavoproteins"/>
    <property type="match status" value="1"/>
</dbReference>
<dbReference type="EMBL" id="JAVHJO010000012">
    <property type="protein sequence ID" value="KAK6532053.1"/>
    <property type="molecule type" value="Genomic_DNA"/>
</dbReference>
<dbReference type="GO" id="GO:0016491">
    <property type="term" value="F:oxidoreductase activity"/>
    <property type="evidence" value="ECO:0007669"/>
    <property type="project" value="InterPro"/>
</dbReference>
<protein>
    <recommendedName>
        <fullName evidence="1">NADPH-dependent FMN reductase-like domain-containing protein</fullName>
    </recommendedName>
</protein>
<dbReference type="GO" id="GO:0010181">
    <property type="term" value="F:FMN binding"/>
    <property type="evidence" value="ECO:0007669"/>
    <property type="project" value="TreeGrafter"/>
</dbReference>
<gene>
    <name evidence="2" type="ORF">TWF694_003216</name>
</gene>
<accession>A0AAV9X185</accession>
<dbReference type="AlphaFoldDB" id="A0AAV9X185"/>
<dbReference type="Proteomes" id="UP001365542">
    <property type="component" value="Unassembled WGS sequence"/>
</dbReference>
<dbReference type="PANTHER" id="PTHR30543:SF21">
    <property type="entry name" value="NAD(P)H-DEPENDENT FMN REDUCTASE LOT6"/>
    <property type="match status" value="1"/>
</dbReference>
<sequence>MAVGKSTTKSVALILGSVRAGRNGPRVAKLVTETIQKNLPEEIELKVIDLAEWNFPIFDQAEIPFTVKGWENYTSEITRNWSREISGHDGFIFLVPEYNSSYAGPLKNAFDYLYNEWAGKTAVLINYGARPVNALRGGSHFNDVISDLQMKVSSLIPKISVSTMDREKTAAGDDLVFYEESVKQQVQADIATAWDEAVKSLLTAPASA</sequence>
<dbReference type="InterPro" id="IPR050712">
    <property type="entry name" value="NAD(P)H-dep_reductase"/>
</dbReference>
<evidence type="ECO:0000313" key="2">
    <source>
        <dbReference type="EMBL" id="KAK6532053.1"/>
    </source>
</evidence>
<dbReference type="GO" id="GO:0005829">
    <property type="term" value="C:cytosol"/>
    <property type="evidence" value="ECO:0007669"/>
    <property type="project" value="TreeGrafter"/>
</dbReference>
<reference evidence="2 3" key="1">
    <citation type="submission" date="2019-10" db="EMBL/GenBank/DDBJ databases">
        <authorList>
            <person name="Palmer J.M."/>
        </authorList>
    </citation>
    <scope>NUCLEOTIDE SEQUENCE [LARGE SCALE GENOMIC DNA]</scope>
    <source>
        <strain evidence="2 3">TWF694</strain>
    </source>
</reference>
<dbReference type="PANTHER" id="PTHR30543">
    <property type="entry name" value="CHROMATE REDUCTASE"/>
    <property type="match status" value="1"/>
</dbReference>
<dbReference type="InterPro" id="IPR029039">
    <property type="entry name" value="Flavoprotein-like_sf"/>
</dbReference>
<dbReference type="Gene3D" id="3.40.50.360">
    <property type="match status" value="1"/>
</dbReference>
<name>A0AAV9X185_9PEZI</name>
<comment type="caution">
    <text evidence="2">The sequence shown here is derived from an EMBL/GenBank/DDBJ whole genome shotgun (WGS) entry which is preliminary data.</text>
</comment>
<evidence type="ECO:0000259" key="1">
    <source>
        <dbReference type="Pfam" id="PF03358"/>
    </source>
</evidence>
<evidence type="ECO:0000313" key="3">
    <source>
        <dbReference type="Proteomes" id="UP001365542"/>
    </source>
</evidence>
<proteinExistence type="predicted"/>